<keyword evidence="2" id="KW-1185">Reference proteome</keyword>
<proteinExistence type="predicted"/>
<evidence type="ECO:0000313" key="2">
    <source>
        <dbReference type="Proteomes" id="UP000501802"/>
    </source>
</evidence>
<evidence type="ECO:0000313" key="1">
    <source>
        <dbReference type="EMBL" id="QIP14679.1"/>
    </source>
</evidence>
<accession>A0A6G9AQR4</accession>
<sequence>MLRPFKKVALRTVTSRPAEAERSIVAGKIMYQMKRSTNHRKEAQLLGRQIQEEPLKLPGHEDAI</sequence>
<protein>
    <submittedName>
        <fullName evidence="1">Uncharacterized protein</fullName>
    </submittedName>
</protein>
<dbReference type="KEGG" id="spib:G8759_19710"/>
<reference evidence="1 2" key="1">
    <citation type="submission" date="2020-03" db="EMBL/GenBank/DDBJ databases">
        <authorList>
            <person name="Kim M.K."/>
        </authorList>
    </citation>
    <scope>NUCLEOTIDE SEQUENCE [LARGE SCALE GENOMIC DNA]</scope>
    <source>
        <strain evidence="1 2">BT328</strain>
    </source>
</reference>
<dbReference type="AlphaFoldDB" id="A0A6G9AQR4"/>
<gene>
    <name evidence="1" type="ORF">G8759_19710</name>
</gene>
<name>A0A6G9AQR4_9BACT</name>
<organism evidence="1 2">
    <name type="scientific">Spirosoma aureum</name>
    <dbReference type="NCBI Taxonomy" id="2692134"/>
    <lineage>
        <taxon>Bacteria</taxon>
        <taxon>Pseudomonadati</taxon>
        <taxon>Bacteroidota</taxon>
        <taxon>Cytophagia</taxon>
        <taxon>Cytophagales</taxon>
        <taxon>Cytophagaceae</taxon>
        <taxon>Spirosoma</taxon>
    </lineage>
</organism>
<dbReference type="Proteomes" id="UP000501802">
    <property type="component" value="Chromosome"/>
</dbReference>
<dbReference type="EMBL" id="CP050063">
    <property type="protein sequence ID" value="QIP14679.1"/>
    <property type="molecule type" value="Genomic_DNA"/>
</dbReference>
<dbReference type="RefSeq" id="WP_167211218.1">
    <property type="nucleotide sequence ID" value="NZ_CP050063.1"/>
</dbReference>